<dbReference type="InterPro" id="IPR019734">
    <property type="entry name" value="TPR_rpt"/>
</dbReference>
<dbReference type="Proteomes" id="UP000221168">
    <property type="component" value="Unassembled WGS sequence"/>
</dbReference>
<name>A0A2G1QQM0_9HYPH</name>
<dbReference type="SUPFAM" id="SSF48452">
    <property type="entry name" value="TPR-like"/>
    <property type="match status" value="2"/>
</dbReference>
<reference evidence="2 3" key="1">
    <citation type="submission" date="2017-10" db="EMBL/GenBank/DDBJ databases">
        <title>Sedimentibacterium mangrovi gen. nov., sp. nov., a novel member of family Phyllobacteriacea isolated from mangrove sediment.</title>
        <authorList>
            <person name="Liao H."/>
            <person name="Tian Y."/>
        </authorList>
    </citation>
    <scope>NUCLEOTIDE SEQUENCE [LARGE SCALE GENOMIC DNA]</scope>
    <source>
        <strain evidence="2 3">X9-2-2</strain>
    </source>
</reference>
<evidence type="ECO:0000313" key="3">
    <source>
        <dbReference type="Proteomes" id="UP000221168"/>
    </source>
</evidence>
<accession>A0A2G1QQM0</accession>
<organism evidence="2 3">
    <name type="scientific">Zhengella mangrovi</name>
    <dbReference type="NCBI Taxonomy" id="1982044"/>
    <lineage>
        <taxon>Bacteria</taxon>
        <taxon>Pseudomonadati</taxon>
        <taxon>Pseudomonadota</taxon>
        <taxon>Alphaproteobacteria</taxon>
        <taxon>Hyphomicrobiales</taxon>
        <taxon>Notoacmeibacteraceae</taxon>
        <taxon>Zhengella</taxon>
    </lineage>
</organism>
<dbReference type="AlphaFoldDB" id="A0A2G1QQM0"/>
<dbReference type="Gene3D" id="1.25.40.10">
    <property type="entry name" value="Tetratricopeptide repeat domain"/>
    <property type="match status" value="2"/>
</dbReference>
<gene>
    <name evidence="2" type="ORF">CSC94_08670</name>
</gene>
<proteinExistence type="predicted"/>
<keyword evidence="3" id="KW-1185">Reference proteome</keyword>
<dbReference type="OrthoDB" id="9787760at2"/>
<feature type="domain" description="CHAT" evidence="1">
    <location>
        <begin position="609"/>
        <end position="947"/>
    </location>
</feature>
<dbReference type="Pfam" id="PF12770">
    <property type="entry name" value="CHAT"/>
    <property type="match status" value="1"/>
</dbReference>
<evidence type="ECO:0000259" key="1">
    <source>
        <dbReference type="Pfam" id="PF12770"/>
    </source>
</evidence>
<dbReference type="SMART" id="SM00028">
    <property type="entry name" value="TPR"/>
    <property type="match status" value="2"/>
</dbReference>
<dbReference type="InterPro" id="IPR011990">
    <property type="entry name" value="TPR-like_helical_dom_sf"/>
</dbReference>
<dbReference type="PANTHER" id="PTHR10098">
    <property type="entry name" value="RAPSYN-RELATED"/>
    <property type="match status" value="1"/>
</dbReference>
<comment type="caution">
    <text evidence="2">The sequence shown here is derived from an EMBL/GenBank/DDBJ whole genome shotgun (WGS) entry which is preliminary data.</text>
</comment>
<dbReference type="PANTHER" id="PTHR10098:SF108">
    <property type="entry name" value="TETRATRICOPEPTIDE REPEAT PROTEIN 28"/>
    <property type="match status" value="1"/>
</dbReference>
<dbReference type="InterPro" id="IPR024983">
    <property type="entry name" value="CHAT_dom"/>
</dbReference>
<protein>
    <recommendedName>
        <fullName evidence="1">CHAT domain-containing protein</fullName>
    </recommendedName>
</protein>
<sequence length="948" mass="100321">MDAALALAQAAAHVTETYLPADRATISASRFRVHTQAMRARHYRVAATALERISELDAMTDAQRAYVENMAGMLADAVPLNAYRERPDVQLDYAFLGLTFAKAAGTGSDARTGLAYRNLAAAKQALGRSDEAIDLLQRAAAALDATEEGRKQLFLVLEDLASAQWKKGELDLAKALYARADSAYATALALGVTPDGPSDRAILLSNRAQLNRDMGEPAEALDLIDRALALHGGERARRAFKWNDETLLAQFHEIRATILADTDHRREALAESRQAVAIARAFFPKDSPDLAMRLGNAADLHGALGETAQARDLAGDAVAIFERVLPWDAPDLAEARMKIVVADLQDGDYEDADQVLETIVRARVSPVNREHLAESAWSFEVFAWNRLLLGKPGALDAALDAIRWTQLNASAKALSGAAQRLSETDPALAALLRERQDLRDEADMSRAALTGLLSRPEAERSGLGVLRQRLDDIRARLAAIDDQMAARTGGDLGLGTATPVTVRTIQAQLRPGEAIVTHFLASIDPARIAKRDGSANFVIAITPERAGWAPMREVSRSALVRRAGVYRCQMALSDPGCAGQATPGLRGVLGGSDSGSRTGNDQPGFDLAAGHALYADVIAPVADLIDGADTLIIVPPADLLPLPFEALVTAPVARDSTIADVPWLIRRHAISVVPSLASFLLARRTAPSTAAPDPFLGVGDPRIGHGGPARCGEGEHAALRAAPSSAVPFLASAGGDDAVADTAAVRALPRLPDTACELRALSRQLGGQPGALLTGRDATETAIKAMNADGRLNRYRVLSFATHGIVAGEIGSREPGLILTPPPNGSRLDDGVLTASEIAALSLNADLVVLSACNTAAGAEPGGEGLSGLARAFFHAGSRALLVTHWSVYSQAASRLVPAMVADRARHPGDGYAQALRRAVLAVIDDPGLPEWQRHPSYWAPFALIGAP</sequence>
<dbReference type="EMBL" id="PDVP01000003">
    <property type="protein sequence ID" value="PHP67750.1"/>
    <property type="molecule type" value="Genomic_DNA"/>
</dbReference>
<evidence type="ECO:0000313" key="2">
    <source>
        <dbReference type="EMBL" id="PHP67750.1"/>
    </source>
</evidence>